<dbReference type="InterPro" id="IPR013324">
    <property type="entry name" value="RNA_pol_sigma_r3/r4-like"/>
</dbReference>
<keyword evidence="3" id="KW-0731">Sigma factor</keyword>
<comment type="similarity">
    <text evidence="1">Belongs to the sigma-70 factor family. ECF subfamily.</text>
</comment>
<dbReference type="GO" id="GO:0016987">
    <property type="term" value="F:sigma factor activity"/>
    <property type="evidence" value="ECO:0007669"/>
    <property type="project" value="UniProtKB-KW"/>
</dbReference>
<accession>A0A2M9Y1Z9</accession>
<evidence type="ECO:0000256" key="2">
    <source>
        <dbReference type="ARBA" id="ARBA00023015"/>
    </source>
</evidence>
<dbReference type="InterPro" id="IPR036388">
    <property type="entry name" value="WH-like_DNA-bd_sf"/>
</dbReference>
<dbReference type="GO" id="GO:0006352">
    <property type="term" value="P:DNA-templated transcription initiation"/>
    <property type="evidence" value="ECO:0007669"/>
    <property type="project" value="InterPro"/>
</dbReference>
<dbReference type="Gene3D" id="1.10.10.10">
    <property type="entry name" value="Winged helix-like DNA-binding domain superfamily/Winged helix DNA-binding domain"/>
    <property type="match status" value="1"/>
</dbReference>
<dbReference type="SUPFAM" id="SSF88659">
    <property type="entry name" value="Sigma3 and sigma4 domains of RNA polymerase sigma factors"/>
    <property type="match status" value="1"/>
</dbReference>
<dbReference type="Pfam" id="PF08281">
    <property type="entry name" value="Sigma70_r4_2"/>
    <property type="match status" value="1"/>
</dbReference>
<keyword evidence="2" id="KW-0805">Transcription regulation</keyword>
<dbReference type="PANTHER" id="PTHR43133">
    <property type="entry name" value="RNA POLYMERASE ECF-TYPE SIGMA FACTO"/>
    <property type="match status" value="1"/>
</dbReference>
<evidence type="ECO:0000256" key="4">
    <source>
        <dbReference type="ARBA" id="ARBA00023163"/>
    </source>
</evidence>
<dbReference type="Gene3D" id="1.10.1740.10">
    <property type="match status" value="1"/>
</dbReference>
<dbReference type="CDD" id="cd06171">
    <property type="entry name" value="Sigma70_r4"/>
    <property type="match status" value="1"/>
</dbReference>
<dbReference type="InterPro" id="IPR014284">
    <property type="entry name" value="RNA_pol_sigma-70_dom"/>
</dbReference>
<dbReference type="GO" id="GO:0003677">
    <property type="term" value="F:DNA binding"/>
    <property type="evidence" value="ECO:0007669"/>
    <property type="project" value="InterPro"/>
</dbReference>
<dbReference type="InterPro" id="IPR013325">
    <property type="entry name" value="RNA_pol_sigma_r2"/>
</dbReference>
<dbReference type="AlphaFoldDB" id="A0A2M9Y1Z9"/>
<gene>
    <name evidence="6" type="ORF">EHQ30_18085</name>
</gene>
<sequence length="189" mass="22252">MSSEIRKLIDNCLLGKGDAWQELIHKFHRLIIGTCAHYVPKEEITDTSQQVYLKLTENDYHLLRKFKGDSLPAFIVYLSEISKNISMSQTRSIRRYEYREGISLDLSIDILDDRQTQEDVYFAWEEKREFYDLIESLDDTHKEILILRLKGYKFKEIAEILDVPLGTVLARANRAKEKIKKILTKEIKP</sequence>
<evidence type="ECO:0000259" key="5">
    <source>
        <dbReference type="Pfam" id="PF08281"/>
    </source>
</evidence>
<evidence type="ECO:0000313" key="7">
    <source>
        <dbReference type="Proteomes" id="UP000297891"/>
    </source>
</evidence>
<dbReference type="PANTHER" id="PTHR43133:SF53">
    <property type="entry name" value="ECF RNA POLYMERASE SIGMA-E FACTOR"/>
    <property type="match status" value="1"/>
</dbReference>
<dbReference type="Proteomes" id="UP000297891">
    <property type="component" value="Unassembled WGS sequence"/>
</dbReference>
<name>A0A2M9Y1Z9_9LEPT</name>
<evidence type="ECO:0000313" key="6">
    <source>
        <dbReference type="EMBL" id="TGK92088.1"/>
    </source>
</evidence>
<comment type="caution">
    <text evidence="6">The sequence shown here is derived from an EMBL/GenBank/DDBJ whole genome shotgun (WGS) entry which is preliminary data.</text>
</comment>
<dbReference type="RefSeq" id="WP_100790968.1">
    <property type="nucleotide sequence ID" value="NZ_NPDQ01000004.1"/>
</dbReference>
<dbReference type="OrthoDB" id="9782703at2"/>
<evidence type="ECO:0000256" key="3">
    <source>
        <dbReference type="ARBA" id="ARBA00023082"/>
    </source>
</evidence>
<proteinExistence type="inferred from homology"/>
<evidence type="ECO:0000256" key="1">
    <source>
        <dbReference type="ARBA" id="ARBA00010641"/>
    </source>
</evidence>
<dbReference type="NCBIfam" id="TIGR02937">
    <property type="entry name" value="sigma70-ECF"/>
    <property type="match status" value="1"/>
</dbReference>
<protein>
    <submittedName>
        <fullName evidence="6">Sigma-70 family RNA polymerase sigma factor</fullName>
    </submittedName>
</protein>
<dbReference type="SUPFAM" id="SSF88946">
    <property type="entry name" value="Sigma2 domain of RNA polymerase sigma factors"/>
    <property type="match status" value="1"/>
</dbReference>
<dbReference type="InterPro" id="IPR013249">
    <property type="entry name" value="RNA_pol_sigma70_r4_t2"/>
</dbReference>
<organism evidence="6 7">
    <name type="scientific">Leptospira brenneri</name>
    <dbReference type="NCBI Taxonomy" id="2023182"/>
    <lineage>
        <taxon>Bacteria</taxon>
        <taxon>Pseudomonadati</taxon>
        <taxon>Spirochaetota</taxon>
        <taxon>Spirochaetia</taxon>
        <taxon>Leptospirales</taxon>
        <taxon>Leptospiraceae</taxon>
        <taxon>Leptospira</taxon>
    </lineage>
</organism>
<keyword evidence="7" id="KW-1185">Reference proteome</keyword>
<dbReference type="EMBL" id="RQFP01000014">
    <property type="protein sequence ID" value="TGK92088.1"/>
    <property type="molecule type" value="Genomic_DNA"/>
</dbReference>
<dbReference type="InterPro" id="IPR039425">
    <property type="entry name" value="RNA_pol_sigma-70-like"/>
</dbReference>
<keyword evidence="4" id="KW-0804">Transcription</keyword>
<reference evidence="6" key="1">
    <citation type="journal article" date="2019" name="PLoS Negl. Trop. Dis.">
        <title>Revisiting the worldwide diversity of Leptospira species in the environment.</title>
        <authorList>
            <person name="Vincent A.T."/>
            <person name="Schiettekatte O."/>
            <person name="Bourhy P."/>
            <person name="Veyrier F.J."/>
            <person name="Picardeau M."/>
        </authorList>
    </citation>
    <scope>NUCLEOTIDE SEQUENCE [LARGE SCALE GENOMIC DNA]</scope>
    <source>
        <strain evidence="6">201800277</strain>
    </source>
</reference>
<feature type="domain" description="RNA polymerase sigma factor 70 region 4 type 2" evidence="5">
    <location>
        <begin position="128"/>
        <end position="179"/>
    </location>
</feature>